<dbReference type="EMBL" id="KZ679681">
    <property type="protein sequence ID" value="PTB53958.1"/>
    <property type="molecule type" value="Genomic_DNA"/>
</dbReference>
<sequence>MRFCENHREWRATVDGLKDAEPAVKGRYGSAESIPLCDLGFPECQRCFCTGRRCLGYERNYKFKLVTSYTSPNHKPRHLANHDPSSRLITDPSNTHGGYQLAIRSLPRPESGIGRTAVDCDALVGPFLKLLFPPNADPCSWRTFPGGWICSLPTLFHNRGELVNQGLLALYMGFIGRKDGDATLTQISAELYVNALHNLRNSDVWLKQNPRPDEIDTVLASVLVFSCIELLTSEGGPSGYISHIRGGLQLVKRFGGKLSDSVFTSTIFKALRFLGFYDAVTHQQPYFMSQPPYNTLYLARQEDPDYLMQKMIEAAVALPNLEYDANKLYASKHTTEIQIRQAWLAAELLLGQAAVVDRQLNQCLQQMTSVTPHPTLVVTLTAESDTCYLPGKQLQFTDCSSKCNWLFYWSVIVRLNRLIKHLYDISSALSSKLPDKPQLSTALTNLVKDDDVLDQYADNIGISLGAGMTASTFHAQEALIFVFNLYTYWEDRGNVEKTNWCIQTLQALQNHDRSLDIEVNPSR</sequence>
<keyword evidence="2" id="KW-1185">Reference proteome</keyword>
<dbReference type="GeneID" id="36630001"/>
<name>A0A2T4AAL9_TRIHA</name>
<evidence type="ECO:0000313" key="2">
    <source>
        <dbReference type="Proteomes" id="UP000241690"/>
    </source>
</evidence>
<dbReference type="PANTHER" id="PTHR38111:SF2">
    <property type="entry name" value="FINGER DOMAIN PROTEIN, PUTATIVE (AFU_ORTHOLOGUE AFUA_1G01560)-RELATED"/>
    <property type="match status" value="1"/>
</dbReference>
<dbReference type="Proteomes" id="UP000241690">
    <property type="component" value="Unassembled WGS sequence"/>
</dbReference>
<dbReference type="RefSeq" id="XP_024773635.1">
    <property type="nucleotide sequence ID" value="XM_024921419.1"/>
</dbReference>
<evidence type="ECO:0000313" key="1">
    <source>
        <dbReference type="EMBL" id="PTB53958.1"/>
    </source>
</evidence>
<protein>
    <recommendedName>
        <fullName evidence="3">Zn(2)-C6 fungal-type domain-containing protein</fullName>
    </recommendedName>
</protein>
<dbReference type="InterPro" id="IPR053178">
    <property type="entry name" value="Osmoadaptation_assoc"/>
</dbReference>
<accession>A0A2T4AAL9</accession>
<organism evidence="1 2">
    <name type="scientific">Trichoderma harzianum CBS 226.95</name>
    <dbReference type="NCBI Taxonomy" id="983964"/>
    <lineage>
        <taxon>Eukaryota</taxon>
        <taxon>Fungi</taxon>
        <taxon>Dikarya</taxon>
        <taxon>Ascomycota</taxon>
        <taxon>Pezizomycotina</taxon>
        <taxon>Sordariomycetes</taxon>
        <taxon>Hypocreomycetidae</taxon>
        <taxon>Hypocreales</taxon>
        <taxon>Hypocreaceae</taxon>
        <taxon>Trichoderma</taxon>
    </lineage>
</organism>
<dbReference type="STRING" id="983964.A0A2T4AAL9"/>
<gene>
    <name evidence="1" type="ORF">M431DRAFT_555330</name>
</gene>
<dbReference type="AlphaFoldDB" id="A0A2T4AAL9"/>
<evidence type="ECO:0008006" key="3">
    <source>
        <dbReference type="Google" id="ProtNLM"/>
    </source>
</evidence>
<dbReference type="PANTHER" id="PTHR38111">
    <property type="entry name" value="ZN(2)-C6 FUNGAL-TYPE DOMAIN-CONTAINING PROTEIN-RELATED"/>
    <property type="match status" value="1"/>
</dbReference>
<reference evidence="1 2" key="1">
    <citation type="submission" date="2016-07" db="EMBL/GenBank/DDBJ databases">
        <title>Multiple horizontal gene transfer events from other fungi enriched the ability of initially mycotrophic Trichoderma (Ascomycota) to feed on dead plant biomass.</title>
        <authorList>
            <consortium name="DOE Joint Genome Institute"/>
            <person name="Aerts A."/>
            <person name="Atanasova L."/>
            <person name="Chenthamara K."/>
            <person name="Zhang J."/>
            <person name="Grujic M."/>
            <person name="Henrissat B."/>
            <person name="Kuo A."/>
            <person name="Salamov A."/>
            <person name="Lipzen A."/>
            <person name="Labutti K."/>
            <person name="Barry K."/>
            <person name="Miao Y."/>
            <person name="Rahimi M.J."/>
            <person name="Shen Q."/>
            <person name="Grigoriev I.V."/>
            <person name="Kubicek C.P."/>
            <person name="Druzhinina I.S."/>
        </authorList>
    </citation>
    <scope>NUCLEOTIDE SEQUENCE [LARGE SCALE GENOMIC DNA]</scope>
    <source>
        <strain evidence="1 2">CBS 226.95</strain>
    </source>
</reference>
<proteinExistence type="predicted"/>